<reference evidence="1" key="2">
    <citation type="submission" date="2022-10" db="EMBL/GenBank/DDBJ databases">
        <authorList>
            <consortium name="ENA_rothamsted_submissions"/>
            <consortium name="culmorum"/>
            <person name="King R."/>
        </authorList>
    </citation>
    <scope>NUCLEOTIDE SEQUENCE</scope>
</reference>
<organism evidence="1 2">
    <name type="scientific">Phaedon cochleariae</name>
    <name type="common">Mustard beetle</name>
    <dbReference type="NCBI Taxonomy" id="80249"/>
    <lineage>
        <taxon>Eukaryota</taxon>
        <taxon>Metazoa</taxon>
        <taxon>Ecdysozoa</taxon>
        <taxon>Arthropoda</taxon>
        <taxon>Hexapoda</taxon>
        <taxon>Insecta</taxon>
        <taxon>Pterygota</taxon>
        <taxon>Neoptera</taxon>
        <taxon>Endopterygota</taxon>
        <taxon>Coleoptera</taxon>
        <taxon>Polyphaga</taxon>
        <taxon>Cucujiformia</taxon>
        <taxon>Chrysomeloidea</taxon>
        <taxon>Chrysomelidae</taxon>
        <taxon>Chrysomelinae</taxon>
        <taxon>Chrysomelini</taxon>
        <taxon>Phaedon</taxon>
    </lineage>
</organism>
<evidence type="ECO:0000313" key="1">
    <source>
        <dbReference type="EMBL" id="CAG9812611.1"/>
    </source>
</evidence>
<dbReference type="EMBL" id="OU896707">
    <property type="protein sequence ID" value="CAG9812611.1"/>
    <property type="molecule type" value="Genomic_DNA"/>
</dbReference>
<proteinExistence type="predicted"/>
<sequence>MSCYANNSRVFVKSCKRQSYNPLQLNRRKCSMLVIDKLTKSFSNGLVHGHGYFEQRAFSIKQLSVEVSDLHVGADGRLTLTCISTIPGYVHNMDTYADKRSSTVQSRCMFHGLKQWSSTC</sequence>
<keyword evidence="2" id="KW-1185">Reference proteome</keyword>
<name>A0A9N9WZP1_PHACE</name>
<protein>
    <submittedName>
        <fullName evidence="1">Uncharacterized protein</fullName>
    </submittedName>
</protein>
<evidence type="ECO:0000313" key="2">
    <source>
        <dbReference type="Proteomes" id="UP001153737"/>
    </source>
</evidence>
<gene>
    <name evidence="1" type="ORF">PHAECO_LOCUS1410</name>
</gene>
<dbReference type="Proteomes" id="UP001153737">
    <property type="component" value="Chromosome 1"/>
</dbReference>
<dbReference type="OrthoDB" id="8915289at2759"/>
<dbReference type="AlphaFoldDB" id="A0A9N9WZP1"/>
<reference evidence="1" key="1">
    <citation type="submission" date="2022-01" db="EMBL/GenBank/DDBJ databases">
        <authorList>
            <person name="King R."/>
        </authorList>
    </citation>
    <scope>NUCLEOTIDE SEQUENCE</scope>
</reference>
<accession>A0A9N9WZP1</accession>